<dbReference type="EMBL" id="CAJVPM010028802">
    <property type="protein sequence ID" value="CAG8670906.1"/>
    <property type="molecule type" value="Genomic_DNA"/>
</dbReference>
<evidence type="ECO:0000313" key="1">
    <source>
        <dbReference type="EMBL" id="CAG8670906.1"/>
    </source>
</evidence>
<comment type="caution">
    <text evidence="1">The sequence shown here is derived from an EMBL/GenBank/DDBJ whole genome shotgun (WGS) entry which is preliminary data.</text>
</comment>
<feature type="non-terminal residue" evidence="1">
    <location>
        <position position="1"/>
    </location>
</feature>
<keyword evidence="2" id="KW-1185">Reference proteome</keyword>
<dbReference type="Proteomes" id="UP000789860">
    <property type="component" value="Unassembled WGS sequence"/>
</dbReference>
<organism evidence="1 2">
    <name type="scientific">Scutellospora calospora</name>
    <dbReference type="NCBI Taxonomy" id="85575"/>
    <lineage>
        <taxon>Eukaryota</taxon>
        <taxon>Fungi</taxon>
        <taxon>Fungi incertae sedis</taxon>
        <taxon>Mucoromycota</taxon>
        <taxon>Glomeromycotina</taxon>
        <taxon>Glomeromycetes</taxon>
        <taxon>Diversisporales</taxon>
        <taxon>Gigasporaceae</taxon>
        <taxon>Scutellospora</taxon>
    </lineage>
</organism>
<proteinExistence type="predicted"/>
<name>A0ACA9NU77_9GLOM</name>
<evidence type="ECO:0000313" key="2">
    <source>
        <dbReference type="Proteomes" id="UP000789860"/>
    </source>
</evidence>
<reference evidence="1" key="1">
    <citation type="submission" date="2021-06" db="EMBL/GenBank/DDBJ databases">
        <authorList>
            <person name="Kallberg Y."/>
            <person name="Tangrot J."/>
            <person name="Rosling A."/>
        </authorList>
    </citation>
    <scope>NUCLEOTIDE SEQUENCE</scope>
    <source>
        <strain evidence="1">AU212A</strain>
    </source>
</reference>
<sequence>RPPPKPRTPTYNRKRKDDDEWNPEEEEKENSDSDVPRISSPTKRQRPPPKPRTPTYNRKRKDDDEWNVVEYNDNESDSETLDVPRISTPTKRQRPPPKPRTPLNVTSKSRKTIISTRPKPRSLRQTVKPDEINNNKVTRSLRKTDNNKSVEVDVDKSIDVNNNEIIKTRPRRKPAKPVVEINVNESIKSRPRRKLAKSVEVDDNEITRTRSLRQTTKPVDVIENDVANVEVVENEIANVSEYVEVYDNEDTNIPEQTVDHVEADADEVTNIPEQTVDHVEADVDEVTSIPEQIVKSVEVEIDTHKTPRVSTRKRSSSRNKQSNPMPTKRQTRSKGGVNLRERKVKSTRGRPRNARSKKAESLTEQLVDVEEQSEHESQSNIFYQSDQSENISSHNADLSEQESFQPSTASGNTLFETVDHVEADADEVTNIPE</sequence>
<gene>
    <name evidence="1" type="ORF">SCALOS_LOCUS9370</name>
</gene>
<accession>A0ACA9NU77</accession>
<protein>
    <submittedName>
        <fullName evidence="1">9603_t:CDS:1</fullName>
    </submittedName>
</protein>